<protein>
    <submittedName>
        <fullName evidence="3">DNA-entry nuclease</fullName>
    </submittedName>
</protein>
<proteinExistence type="predicted"/>
<dbReference type="Proteomes" id="UP000070452">
    <property type="component" value="Unassembled WGS sequence"/>
</dbReference>
<accession>A0A132P7Z0</accession>
<dbReference type="Gene3D" id="3.40.570.10">
    <property type="entry name" value="Extracellular Endonuclease, subunit A"/>
    <property type="match status" value="1"/>
</dbReference>
<evidence type="ECO:0000313" key="3">
    <source>
        <dbReference type="EMBL" id="KWX18454.1"/>
    </source>
</evidence>
<dbReference type="EMBL" id="LRHK01000001">
    <property type="protein sequence ID" value="KWX18454.1"/>
    <property type="molecule type" value="Genomic_DNA"/>
</dbReference>
<dbReference type="RefSeq" id="WP_002317915.1">
    <property type="nucleotide sequence ID" value="NZ_CP072894.1"/>
</dbReference>
<sequence>MSKKTTKAIVGIVAAVIAGAFGVSTTQKDSDIFQQITTIFDSTPQASQVADVPEYDGKHQEIEINGNQPEFTKEDLSLSKGTWESYSNIDKLNRVGQANAMLGKDLFPTEKREPLYIDPTGWKQKKLSDGQWLYNRSHLIGFQLTGQNNNIKNLMTGTRSLNAPYMLAHENDISAYIKETNHHVRYRVTPHFEGDELVARGVQLEAESIEDKKIEFNVFIYNVQDGYTINYETGQATKTKN</sequence>
<comment type="caution">
    <text evidence="3">The sequence shown here is derived from an EMBL/GenBank/DDBJ whole genome shotgun (WGS) entry which is preliminary data.</text>
</comment>
<name>A0A132P7Z0_ENTFC</name>
<reference evidence="3 4" key="1">
    <citation type="submission" date="2016-01" db="EMBL/GenBank/DDBJ databases">
        <title>Molecular Mechanisms for transfer of large genomic segments between Enterococcus faecium strains.</title>
        <authorList>
            <person name="Garcia-Solache M.A."/>
            <person name="Lebreton F."/>
            <person name="Mclaughlin R.E."/>
            <person name="Whiteaker J.D."/>
            <person name="Gilmore M.S."/>
            <person name="Rice L.B."/>
        </authorList>
    </citation>
    <scope>NUCLEOTIDE SEQUENCE [LARGE SCALE GENOMIC DNA]</scope>
    <source>
        <strain evidence="3 4">D344RRF x C68</strain>
    </source>
</reference>
<dbReference type="AlphaFoldDB" id="A0A132P7Z0"/>
<dbReference type="Pfam" id="PF13930">
    <property type="entry name" value="Endonuclea_NS_2"/>
    <property type="match status" value="1"/>
</dbReference>
<evidence type="ECO:0000313" key="4">
    <source>
        <dbReference type="Proteomes" id="UP000070452"/>
    </source>
</evidence>
<dbReference type="InterPro" id="IPR044927">
    <property type="entry name" value="Endonuclea_NS_2"/>
</dbReference>
<gene>
    <name evidence="3" type="ORF">AWT83_08255</name>
</gene>
<dbReference type="InterPro" id="IPR044929">
    <property type="entry name" value="DNA/RNA_non-sp_Endonuclease_sf"/>
</dbReference>
<feature type="signal peptide" evidence="1">
    <location>
        <begin position="1"/>
        <end position="20"/>
    </location>
</feature>
<evidence type="ECO:0000259" key="2">
    <source>
        <dbReference type="Pfam" id="PF13930"/>
    </source>
</evidence>
<evidence type="ECO:0000256" key="1">
    <source>
        <dbReference type="SAM" id="SignalP"/>
    </source>
</evidence>
<organism evidence="3 4">
    <name type="scientific">Enterococcus faecium</name>
    <name type="common">Streptococcus faecium</name>
    <dbReference type="NCBI Taxonomy" id="1352"/>
    <lineage>
        <taxon>Bacteria</taxon>
        <taxon>Bacillati</taxon>
        <taxon>Bacillota</taxon>
        <taxon>Bacilli</taxon>
        <taxon>Lactobacillales</taxon>
        <taxon>Enterococcaceae</taxon>
        <taxon>Enterococcus</taxon>
    </lineage>
</organism>
<feature type="chain" id="PRO_5039297633" evidence="1">
    <location>
        <begin position="21"/>
        <end position="241"/>
    </location>
</feature>
<keyword evidence="1" id="KW-0732">Signal</keyword>
<feature type="domain" description="Type VII secretion system protein EssD-like" evidence="2">
    <location>
        <begin position="78"/>
        <end position="208"/>
    </location>
</feature>